<dbReference type="InterPro" id="IPR000977">
    <property type="entry name" value="DNA_ligase_ATP-dep"/>
</dbReference>
<feature type="binding site" evidence="14">
    <location>
        <position position="367"/>
    </location>
    <ligand>
        <name>ATP</name>
        <dbReference type="ChEBI" id="CHEBI:30616"/>
    </ligand>
</feature>
<feature type="binding site" evidence="14">
    <location>
        <position position="209"/>
    </location>
    <ligand>
        <name>ATP</name>
        <dbReference type="ChEBI" id="CHEBI:30616"/>
    </ligand>
</feature>
<gene>
    <name evidence="14" type="primary">lig</name>
    <name evidence="18" type="ORF">B0I33_10310</name>
</gene>
<evidence type="ECO:0000313" key="19">
    <source>
        <dbReference type="Proteomes" id="UP000238362"/>
    </source>
</evidence>
<dbReference type="HAMAP" id="MF_00407">
    <property type="entry name" value="DNA_ligase"/>
    <property type="match status" value="1"/>
</dbReference>
<comment type="similarity">
    <text evidence="14 16">Belongs to the ATP-dependent DNA ligase family.</text>
</comment>
<keyword evidence="9 14" id="KW-0233">DNA recombination</keyword>
<evidence type="ECO:0000256" key="9">
    <source>
        <dbReference type="ARBA" id="ARBA00023172"/>
    </source>
</evidence>
<dbReference type="GO" id="GO:0051301">
    <property type="term" value="P:cell division"/>
    <property type="evidence" value="ECO:0007669"/>
    <property type="project" value="UniProtKB-KW"/>
</dbReference>
<dbReference type="RefSeq" id="WP_106177715.1">
    <property type="nucleotide sequence ID" value="NZ_PVNH01000003.1"/>
</dbReference>
<dbReference type="PANTHER" id="PTHR45674:SF13">
    <property type="entry name" value="DNA LIGASE-RELATED"/>
    <property type="match status" value="1"/>
</dbReference>
<evidence type="ECO:0000256" key="12">
    <source>
        <dbReference type="ARBA" id="ARBA00034003"/>
    </source>
</evidence>
<feature type="active site" description="N6-AMP-lysine intermediate" evidence="14">
    <location>
        <position position="211"/>
    </location>
</feature>
<dbReference type="OrthoDB" id="3733803at2"/>
<dbReference type="InterPro" id="IPR012310">
    <property type="entry name" value="DNA_ligase_ATP-dep_cent"/>
</dbReference>
<dbReference type="InterPro" id="IPR012309">
    <property type="entry name" value="DNA_ligase_ATP-dep_C"/>
</dbReference>
<keyword evidence="11 14" id="KW-0131">Cell cycle</keyword>
<dbReference type="GO" id="GO:0006310">
    <property type="term" value="P:DNA recombination"/>
    <property type="evidence" value="ECO:0007669"/>
    <property type="project" value="UniProtKB-UniRule"/>
</dbReference>
<keyword evidence="7 14" id="KW-0067">ATP-binding</keyword>
<feature type="domain" description="ATP-dependent DNA ligase family profile" evidence="17">
    <location>
        <begin position="296"/>
        <end position="407"/>
    </location>
</feature>
<dbReference type="Proteomes" id="UP000238362">
    <property type="component" value="Unassembled WGS sequence"/>
</dbReference>
<dbReference type="GO" id="GO:0005524">
    <property type="term" value="F:ATP binding"/>
    <property type="evidence" value="ECO:0007669"/>
    <property type="project" value="UniProtKB-UniRule"/>
</dbReference>
<dbReference type="SUPFAM" id="SSF117018">
    <property type="entry name" value="ATP-dependent DNA ligase DNA-binding domain"/>
    <property type="match status" value="1"/>
</dbReference>
<keyword evidence="8 14" id="KW-0460">Magnesium</keyword>
<keyword evidence="6 14" id="KW-0227">DNA damage</keyword>
<comment type="function">
    <text evidence="13 14">DNA ligase that seals nicks in double-stranded DNA during DNA replication, DNA recombination and DNA repair.</text>
</comment>
<evidence type="ECO:0000256" key="13">
    <source>
        <dbReference type="ARBA" id="ARBA00054532"/>
    </source>
</evidence>
<evidence type="ECO:0000256" key="14">
    <source>
        <dbReference type="HAMAP-Rule" id="MF_00407"/>
    </source>
</evidence>
<evidence type="ECO:0000256" key="2">
    <source>
        <dbReference type="ARBA" id="ARBA00022618"/>
    </source>
</evidence>
<evidence type="ECO:0000313" key="18">
    <source>
        <dbReference type="EMBL" id="PRX48978.1"/>
    </source>
</evidence>
<proteinExistence type="inferred from homology"/>
<dbReference type="SUPFAM" id="SSF50249">
    <property type="entry name" value="Nucleic acid-binding proteins"/>
    <property type="match status" value="1"/>
</dbReference>
<feature type="binding site" evidence="14">
    <location>
        <position position="231"/>
    </location>
    <ligand>
        <name>ATP</name>
        <dbReference type="ChEBI" id="CHEBI:30616"/>
    </ligand>
</feature>
<dbReference type="Pfam" id="PF04675">
    <property type="entry name" value="DNA_ligase_A_N"/>
    <property type="match status" value="1"/>
</dbReference>
<evidence type="ECO:0000259" key="17">
    <source>
        <dbReference type="PROSITE" id="PS50160"/>
    </source>
</evidence>
<dbReference type="GO" id="GO:0003677">
    <property type="term" value="F:DNA binding"/>
    <property type="evidence" value="ECO:0007669"/>
    <property type="project" value="InterPro"/>
</dbReference>
<comment type="catalytic activity">
    <reaction evidence="12 14 15">
        <text>ATP + (deoxyribonucleotide)n-3'-hydroxyl + 5'-phospho-(deoxyribonucleotide)m = (deoxyribonucleotide)n+m + AMP + diphosphate.</text>
        <dbReference type="EC" id="6.5.1.1"/>
    </reaction>
</comment>
<dbReference type="GO" id="GO:0006281">
    <property type="term" value="P:DNA repair"/>
    <property type="evidence" value="ECO:0007669"/>
    <property type="project" value="UniProtKB-UniRule"/>
</dbReference>
<dbReference type="Gene3D" id="3.30.470.30">
    <property type="entry name" value="DNA ligase/mRNA capping enzyme"/>
    <property type="match status" value="1"/>
</dbReference>
<dbReference type="Pfam" id="PF01068">
    <property type="entry name" value="DNA_ligase_A_M"/>
    <property type="match status" value="1"/>
</dbReference>
<organism evidence="18 19">
    <name type="scientific">Prauserella shujinwangii</name>
    <dbReference type="NCBI Taxonomy" id="1453103"/>
    <lineage>
        <taxon>Bacteria</taxon>
        <taxon>Bacillati</taxon>
        <taxon>Actinomycetota</taxon>
        <taxon>Actinomycetes</taxon>
        <taxon>Pseudonocardiales</taxon>
        <taxon>Pseudonocardiaceae</taxon>
        <taxon>Prauserella</taxon>
    </lineage>
</organism>
<dbReference type="NCBIfam" id="NF002868">
    <property type="entry name" value="PRK03180.1"/>
    <property type="match status" value="1"/>
</dbReference>
<keyword evidence="3 14" id="KW-0235">DNA replication</keyword>
<dbReference type="InterPro" id="IPR012308">
    <property type="entry name" value="DNA_ligase_ATP-dep_N"/>
</dbReference>
<keyword evidence="19" id="KW-1185">Reference proteome</keyword>
<evidence type="ECO:0000256" key="15">
    <source>
        <dbReference type="RuleBase" id="RU000617"/>
    </source>
</evidence>
<dbReference type="InterPro" id="IPR050191">
    <property type="entry name" value="ATP-dep_DNA_ligase"/>
</dbReference>
<evidence type="ECO:0000256" key="5">
    <source>
        <dbReference type="ARBA" id="ARBA00022741"/>
    </source>
</evidence>
<keyword evidence="2 14" id="KW-0132">Cell division</keyword>
<dbReference type="Gene3D" id="2.40.50.140">
    <property type="entry name" value="Nucleic acid-binding proteins"/>
    <property type="match status" value="1"/>
</dbReference>
<dbReference type="GO" id="GO:0006260">
    <property type="term" value="P:DNA replication"/>
    <property type="evidence" value="ECO:0007669"/>
    <property type="project" value="UniProtKB-UniRule"/>
</dbReference>
<feature type="binding site" evidence="14">
    <location>
        <position position="298"/>
    </location>
    <ligand>
        <name>ATP</name>
        <dbReference type="ChEBI" id="CHEBI:30616"/>
    </ligand>
</feature>
<dbReference type="AlphaFoldDB" id="A0A2T0LXY5"/>
<feature type="binding site" evidence="14">
    <location>
        <position position="260"/>
    </location>
    <ligand>
        <name>ATP</name>
        <dbReference type="ChEBI" id="CHEBI:30616"/>
    </ligand>
</feature>
<comment type="caution">
    <text evidence="18">The sequence shown here is derived from an EMBL/GenBank/DDBJ whole genome shotgun (WGS) entry which is preliminary data.</text>
</comment>
<dbReference type="GO" id="GO:0071897">
    <property type="term" value="P:DNA biosynthetic process"/>
    <property type="evidence" value="ECO:0007669"/>
    <property type="project" value="InterPro"/>
</dbReference>
<keyword evidence="1 14" id="KW-0436">Ligase</keyword>
<protein>
    <recommendedName>
        <fullName evidence="14">Probable DNA ligase</fullName>
        <ecNumber evidence="14">6.5.1.1</ecNumber>
    </recommendedName>
    <alternativeName>
        <fullName evidence="14">Polydeoxyribonucleotide synthase [ATP]</fullName>
    </alternativeName>
</protein>
<dbReference type="Pfam" id="PF04679">
    <property type="entry name" value="DNA_ligase_A_C"/>
    <property type="match status" value="1"/>
</dbReference>
<evidence type="ECO:0000256" key="10">
    <source>
        <dbReference type="ARBA" id="ARBA00023204"/>
    </source>
</evidence>
<dbReference type="Gene3D" id="1.10.3260.10">
    <property type="entry name" value="DNA ligase, ATP-dependent, N-terminal domain"/>
    <property type="match status" value="1"/>
</dbReference>
<reference evidence="18 19" key="1">
    <citation type="submission" date="2018-03" db="EMBL/GenBank/DDBJ databases">
        <title>Genomic Encyclopedia of Type Strains, Phase III (KMG-III): the genomes of soil and plant-associated and newly described type strains.</title>
        <authorList>
            <person name="Whitman W."/>
        </authorList>
    </citation>
    <scope>NUCLEOTIDE SEQUENCE [LARGE SCALE GENOMIC DNA]</scope>
    <source>
        <strain evidence="18 19">CGMCC 4.7125</strain>
    </source>
</reference>
<evidence type="ECO:0000256" key="8">
    <source>
        <dbReference type="ARBA" id="ARBA00022842"/>
    </source>
</evidence>
<dbReference type="CDD" id="cd07901">
    <property type="entry name" value="Adenylation_DNA_ligase_Arch_LigB"/>
    <property type="match status" value="1"/>
</dbReference>
<dbReference type="NCBIfam" id="TIGR00574">
    <property type="entry name" value="dnl1"/>
    <property type="match status" value="1"/>
</dbReference>
<keyword evidence="4 14" id="KW-0479">Metal-binding</keyword>
<dbReference type="InterPro" id="IPR022865">
    <property type="entry name" value="DNA_ligae_ATP-dep_bac/arc"/>
</dbReference>
<dbReference type="InterPro" id="IPR016059">
    <property type="entry name" value="DNA_ligase_ATP-dep_CS"/>
</dbReference>
<dbReference type="InterPro" id="IPR036599">
    <property type="entry name" value="DNA_ligase_N_sf"/>
</dbReference>
<evidence type="ECO:0000256" key="11">
    <source>
        <dbReference type="ARBA" id="ARBA00023306"/>
    </source>
</evidence>
<evidence type="ECO:0000256" key="1">
    <source>
        <dbReference type="ARBA" id="ARBA00022598"/>
    </source>
</evidence>
<dbReference type="PROSITE" id="PS50160">
    <property type="entry name" value="DNA_LIGASE_A3"/>
    <property type="match status" value="1"/>
</dbReference>
<evidence type="ECO:0000256" key="4">
    <source>
        <dbReference type="ARBA" id="ARBA00022723"/>
    </source>
</evidence>
<dbReference type="EC" id="6.5.1.1" evidence="14"/>
<evidence type="ECO:0000256" key="7">
    <source>
        <dbReference type="ARBA" id="ARBA00022840"/>
    </source>
</evidence>
<feature type="binding site" evidence="14">
    <location>
        <position position="216"/>
    </location>
    <ligand>
        <name>ATP</name>
        <dbReference type="ChEBI" id="CHEBI:30616"/>
    </ligand>
</feature>
<dbReference type="EMBL" id="PVNH01000003">
    <property type="protein sequence ID" value="PRX48978.1"/>
    <property type="molecule type" value="Genomic_DNA"/>
</dbReference>
<feature type="binding site" evidence="14">
    <location>
        <position position="373"/>
    </location>
    <ligand>
        <name>ATP</name>
        <dbReference type="ChEBI" id="CHEBI:30616"/>
    </ligand>
</feature>
<comment type="cofactor">
    <cofactor evidence="14">
        <name>Mg(2+)</name>
        <dbReference type="ChEBI" id="CHEBI:18420"/>
    </cofactor>
</comment>
<accession>A0A2T0LXY5</accession>
<dbReference type="FunFam" id="2.40.50.140:FF:000163">
    <property type="entry name" value="Probable DNA ligase"/>
    <property type="match status" value="1"/>
</dbReference>
<evidence type="ECO:0000256" key="16">
    <source>
        <dbReference type="RuleBase" id="RU004196"/>
    </source>
</evidence>
<evidence type="ECO:0000256" key="6">
    <source>
        <dbReference type="ARBA" id="ARBA00022763"/>
    </source>
</evidence>
<dbReference type="GO" id="GO:0003910">
    <property type="term" value="F:DNA ligase (ATP) activity"/>
    <property type="evidence" value="ECO:0007669"/>
    <property type="project" value="UniProtKB-UniRule"/>
</dbReference>
<keyword evidence="5 14" id="KW-0547">Nucleotide-binding</keyword>
<name>A0A2T0LXY5_9PSEU</name>
<sequence length="503" mass="53964">MLLHDVVRASAALAATRSRKAKTTVLAGLLTAAPPGELAAAVAFLTGQPTQGRIGAGWRTLAAVRPEPATEPALTVSEVDAALGEVAAASGSGSAKRRADVLGALFGRATSDEQDFLFRLLTGELRHGALEGVMVEGIAAATGVPVEAVRRAFMLSGRLPATASAAMSGGSAALAEFRLELGRPIRPMLASPAESLADALTELGPAVVEYKMDGARIQVHRDGDEVRVWTRTLREITRHVGELVDLVRSLPCESVVLDGETLALTDDGRPRPFQETMSRFGSTREEQVRALLLRPYFFDCLHLDGTDLLDAPLRERNVALRAVAGEHVMPGETEPADPEAILAGSLGAGHEGVLVKDLDSGYAAGRRGRAWLKVKPVHTLDLVVLAAEWGHGRRTGYLSNLHLGARDPDGGPPIMVGKTFKGLTDELLAWQTAEFQRIETRRDDWTVHVRPELVVEIELDGAQMSPRYPGGVALRFARVLRYRPDKDPAEADTIDAVRATVRE</sequence>
<dbReference type="PROSITE" id="PS00697">
    <property type="entry name" value="DNA_LIGASE_A1"/>
    <property type="match status" value="1"/>
</dbReference>
<dbReference type="InterPro" id="IPR012340">
    <property type="entry name" value="NA-bd_OB-fold"/>
</dbReference>
<evidence type="ECO:0000256" key="3">
    <source>
        <dbReference type="ARBA" id="ARBA00022705"/>
    </source>
</evidence>
<dbReference type="SUPFAM" id="SSF56091">
    <property type="entry name" value="DNA ligase/mRNA capping enzyme, catalytic domain"/>
    <property type="match status" value="1"/>
</dbReference>
<dbReference type="GO" id="GO:0046872">
    <property type="term" value="F:metal ion binding"/>
    <property type="evidence" value="ECO:0007669"/>
    <property type="project" value="UniProtKB-KW"/>
</dbReference>
<dbReference type="PANTHER" id="PTHR45674">
    <property type="entry name" value="DNA LIGASE 1/3 FAMILY MEMBER"/>
    <property type="match status" value="1"/>
</dbReference>
<keyword evidence="10 14" id="KW-0234">DNA repair</keyword>